<organism evidence="2 3">
    <name type="scientific">Dibothriocephalus latus</name>
    <name type="common">Fish tapeworm</name>
    <name type="synonym">Diphyllobothrium latum</name>
    <dbReference type="NCBI Taxonomy" id="60516"/>
    <lineage>
        <taxon>Eukaryota</taxon>
        <taxon>Metazoa</taxon>
        <taxon>Spiralia</taxon>
        <taxon>Lophotrochozoa</taxon>
        <taxon>Platyhelminthes</taxon>
        <taxon>Cestoda</taxon>
        <taxon>Eucestoda</taxon>
        <taxon>Diphyllobothriidea</taxon>
        <taxon>Diphyllobothriidae</taxon>
        <taxon>Dibothriocephalus</taxon>
    </lineage>
</organism>
<gene>
    <name evidence="2" type="ORF">DILT_LOCUS1577</name>
</gene>
<keyword evidence="3" id="KW-1185">Reference proteome</keyword>
<proteinExistence type="predicted"/>
<protein>
    <submittedName>
        <fullName evidence="2">Uncharacterized protein</fullName>
    </submittedName>
</protein>
<accession>A0A3P6QVV9</accession>
<evidence type="ECO:0000313" key="2">
    <source>
        <dbReference type="EMBL" id="VDK46903.1"/>
    </source>
</evidence>
<name>A0A3P6QVV9_DIBLA</name>
<feature type="compositionally biased region" description="Polar residues" evidence="1">
    <location>
        <begin position="39"/>
        <end position="48"/>
    </location>
</feature>
<reference evidence="2 3" key="1">
    <citation type="submission" date="2018-11" db="EMBL/GenBank/DDBJ databases">
        <authorList>
            <consortium name="Pathogen Informatics"/>
        </authorList>
    </citation>
    <scope>NUCLEOTIDE SEQUENCE [LARGE SCALE GENOMIC DNA]</scope>
</reference>
<feature type="compositionally biased region" description="Polar residues" evidence="1">
    <location>
        <begin position="167"/>
        <end position="182"/>
    </location>
</feature>
<feature type="region of interest" description="Disordered" evidence="1">
    <location>
        <begin position="155"/>
        <end position="193"/>
    </location>
</feature>
<feature type="non-terminal residue" evidence="2">
    <location>
        <position position="1"/>
    </location>
</feature>
<evidence type="ECO:0000256" key="1">
    <source>
        <dbReference type="SAM" id="MobiDB-lite"/>
    </source>
</evidence>
<feature type="region of interest" description="Disordered" evidence="1">
    <location>
        <begin position="31"/>
        <end position="72"/>
    </location>
</feature>
<dbReference type="Proteomes" id="UP000281553">
    <property type="component" value="Unassembled WGS sequence"/>
</dbReference>
<evidence type="ECO:0000313" key="3">
    <source>
        <dbReference type="Proteomes" id="UP000281553"/>
    </source>
</evidence>
<sequence>FTGCPAGGTTFRHRPTSFSYGVKPQASIPTCRDLKRTDSPVTTANWSPMVTAKQEPPPCEPSYVEGDPLPLPIPPPRSDDNGLSFAVEGGSLVPPVTTGASSTPQFPQFPIEFTTLVVLSSPNAATRLNPSIDLPSLTRQLASAPKSSEVQAFSDQQQQQQLIKPPVTSQQAPSTRPSTLRLSESKDFDPNNQSEVLLGEHSLWSNGSADLSAIITPSAERWLVRD</sequence>
<feature type="non-terminal residue" evidence="2">
    <location>
        <position position="226"/>
    </location>
</feature>
<dbReference type="AlphaFoldDB" id="A0A3P6QVV9"/>
<dbReference type="OrthoDB" id="10426461at2759"/>
<dbReference type="EMBL" id="UYRU01011444">
    <property type="protein sequence ID" value="VDK46903.1"/>
    <property type="molecule type" value="Genomic_DNA"/>
</dbReference>